<sequence>MITYVVQWSLTTLDADLRGDPFMPMTQVAVVFVQPGPYDETFAYSAITYCRNRGIFPGYVIHGNWRAVEILLEERLVQAVIVARNEHRFDRRLGNGADTPRALPPHFNTRRYESAAAARAEVVDLAERRSWANTRRIPLPSRHPQKVRRWGEGPSGQLLTLLS</sequence>
<name>A0A561WAQ1_ACTTI</name>
<dbReference type="EMBL" id="VIWY01000003">
    <property type="protein sequence ID" value="TWG20933.1"/>
    <property type="molecule type" value="Genomic_DNA"/>
</dbReference>
<keyword evidence="2" id="KW-1185">Reference proteome</keyword>
<proteinExistence type="predicted"/>
<reference evidence="1 2" key="1">
    <citation type="submission" date="2019-06" db="EMBL/GenBank/DDBJ databases">
        <title>Sequencing the genomes of 1000 actinobacteria strains.</title>
        <authorList>
            <person name="Klenk H.-P."/>
        </authorList>
    </citation>
    <scope>NUCLEOTIDE SEQUENCE [LARGE SCALE GENOMIC DNA]</scope>
    <source>
        <strain evidence="1 2">DSM 43866</strain>
    </source>
</reference>
<accession>A0A561WAQ1</accession>
<organism evidence="1 2">
    <name type="scientific">Actinoplanes teichomyceticus</name>
    <dbReference type="NCBI Taxonomy" id="1867"/>
    <lineage>
        <taxon>Bacteria</taxon>
        <taxon>Bacillati</taxon>
        <taxon>Actinomycetota</taxon>
        <taxon>Actinomycetes</taxon>
        <taxon>Micromonosporales</taxon>
        <taxon>Micromonosporaceae</taxon>
        <taxon>Actinoplanes</taxon>
    </lineage>
</organism>
<evidence type="ECO:0000313" key="1">
    <source>
        <dbReference type="EMBL" id="TWG20933.1"/>
    </source>
</evidence>
<protein>
    <submittedName>
        <fullName evidence="1">Uncharacterized protein</fullName>
    </submittedName>
</protein>
<evidence type="ECO:0000313" key="2">
    <source>
        <dbReference type="Proteomes" id="UP000320239"/>
    </source>
</evidence>
<dbReference type="RefSeq" id="WP_145830901.1">
    <property type="nucleotide sequence ID" value="NZ_BOMX01000152.1"/>
</dbReference>
<dbReference type="Proteomes" id="UP000320239">
    <property type="component" value="Unassembled WGS sequence"/>
</dbReference>
<gene>
    <name evidence="1" type="ORF">FHX34_103462</name>
</gene>
<comment type="caution">
    <text evidence="1">The sequence shown here is derived from an EMBL/GenBank/DDBJ whole genome shotgun (WGS) entry which is preliminary data.</text>
</comment>
<dbReference type="AlphaFoldDB" id="A0A561WAQ1"/>